<gene>
    <name evidence="2" type="ORF">K402DRAFT_335501</name>
</gene>
<name>A0A6G1GVG5_9PEZI</name>
<accession>A0A6G1GVG5</accession>
<feature type="transmembrane region" description="Helical" evidence="1">
    <location>
        <begin position="257"/>
        <end position="275"/>
    </location>
</feature>
<reference evidence="2" key="1">
    <citation type="journal article" date="2020" name="Stud. Mycol.">
        <title>101 Dothideomycetes genomes: a test case for predicting lifestyles and emergence of pathogens.</title>
        <authorList>
            <person name="Haridas S."/>
            <person name="Albert R."/>
            <person name="Binder M."/>
            <person name="Bloem J."/>
            <person name="Labutti K."/>
            <person name="Salamov A."/>
            <person name="Andreopoulos B."/>
            <person name="Baker S."/>
            <person name="Barry K."/>
            <person name="Bills G."/>
            <person name="Bluhm B."/>
            <person name="Cannon C."/>
            <person name="Castanera R."/>
            <person name="Culley D."/>
            <person name="Daum C."/>
            <person name="Ezra D."/>
            <person name="Gonzalez J."/>
            <person name="Henrissat B."/>
            <person name="Kuo A."/>
            <person name="Liang C."/>
            <person name="Lipzen A."/>
            <person name="Lutzoni F."/>
            <person name="Magnuson J."/>
            <person name="Mondo S."/>
            <person name="Nolan M."/>
            <person name="Ohm R."/>
            <person name="Pangilinan J."/>
            <person name="Park H.-J."/>
            <person name="Ramirez L."/>
            <person name="Alfaro M."/>
            <person name="Sun H."/>
            <person name="Tritt A."/>
            <person name="Yoshinaga Y."/>
            <person name="Zwiers L.-H."/>
            <person name="Turgeon B."/>
            <person name="Goodwin S."/>
            <person name="Spatafora J."/>
            <person name="Crous P."/>
            <person name="Grigoriev I."/>
        </authorList>
    </citation>
    <scope>NUCLEOTIDE SEQUENCE</scope>
    <source>
        <strain evidence="2">CBS 113979</strain>
    </source>
</reference>
<dbReference type="AlphaFoldDB" id="A0A6G1GVG5"/>
<proteinExistence type="predicted"/>
<keyword evidence="1" id="KW-1133">Transmembrane helix</keyword>
<evidence type="ECO:0000313" key="2">
    <source>
        <dbReference type="EMBL" id="KAF1984946.1"/>
    </source>
</evidence>
<keyword evidence="3" id="KW-1185">Reference proteome</keyword>
<dbReference type="OrthoDB" id="3934142at2759"/>
<evidence type="ECO:0000313" key="3">
    <source>
        <dbReference type="Proteomes" id="UP000800041"/>
    </source>
</evidence>
<keyword evidence="1" id="KW-0812">Transmembrane</keyword>
<feature type="transmembrane region" description="Helical" evidence="1">
    <location>
        <begin position="192"/>
        <end position="215"/>
    </location>
</feature>
<keyword evidence="1" id="KW-0472">Membrane</keyword>
<dbReference type="Proteomes" id="UP000800041">
    <property type="component" value="Unassembled WGS sequence"/>
</dbReference>
<evidence type="ECO:0000256" key="1">
    <source>
        <dbReference type="SAM" id="Phobius"/>
    </source>
</evidence>
<feature type="transmembrane region" description="Helical" evidence="1">
    <location>
        <begin position="227"/>
        <end position="250"/>
    </location>
</feature>
<organism evidence="2 3">
    <name type="scientific">Aulographum hederae CBS 113979</name>
    <dbReference type="NCBI Taxonomy" id="1176131"/>
    <lineage>
        <taxon>Eukaryota</taxon>
        <taxon>Fungi</taxon>
        <taxon>Dikarya</taxon>
        <taxon>Ascomycota</taxon>
        <taxon>Pezizomycotina</taxon>
        <taxon>Dothideomycetes</taxon>
        <taxon>Pleosporomycetidae</taxon>
        <taxon>Aulographales</taxon>
        <taxon>Aulographaceae</taxon>
    </lineage>
</organism>
<sequence>MTTEQRRFTDEINKTSRQLQRLNPPLTIQKFSALRRQCIEETERQLRTIQASIAASTSIDARRQYISQAVELLRQLDSATEAEVNHLELEDPEYARQRGLSILHFLTDDHRSSEPEQWMMISKAWGKRSRTVLDSNKKKLSEYHQQQVDNFLNNEASPSFYYQRLKTSAERQPYSLVYNPDGSLRPRPFAIYIWKTIFTLSILSLVCFYGVGIIATNTRFSPVFQRSFFWVAIFWSLISSSLFGWLTWALGASKRDVMGAFLTAIGLWVVVIQIGQTHLATEAQQEANNRPQQGN</sequence>
<protein>
    <submittedName>
        <fullName evidence="2">Uncharacterized protein</fullName>
    </submittedName>
</protein>
<dbReference type="EMBL" id="ML977165">
    <property type="protein sequence ID" value="KAF1984946.1"/>
    <property type="molecule type" value="Genomic_DNA"/>
</dbReference>